<dbReference type="Proteomes" id="UP000553963">
    <property type="component" value="Unassembled WGS sequence"/>
</dbReference>
<keyword evidence="4 12" id="KW-0548">Nucleotidyltransferase</keyword>
<dbReference type="SUPFAM" id="SSF53448">
    <property type="entry name" value="Nucleotide-diphospho-sugar transferases"/>
    <property type="match status" value="1"/>
</dbReference>
<dbReference type="InterPro" id="IPR011051">
    <property type="entry name" value="RmlC_Cupin_sf"/>
</dbReference>
<name>A0A840AV76_9HYPH</name>
<accession>A0A840AV76</accession>
<dbReference type="GO" id="GO:0009298">
    <property type="term" value="P:GDP-mannose biosynthetic process"/>
    <property type="evidence" value="ECO:0007669"/>
    <property type="project" value="TreeGrafter"/>
</dbReference>
<keyword evidence="13" id="KW-1185">Reference proteome</keyword>
<dbReference type="InterPro" id="IPR005835">
    <property type="entry name" value="NTP_transferase_dom"/>
</dbReference>
<protein>
    <recommendedName>
        <fullName evidence="2">mannose-1-phosphate guanylyltransferase</fullName>
        <ecNumber evidence="2">2.7.7.13</ecNumber>
    </recommendedName>
</protein>
<dbReference type="GO" id="GO:0016853">
    <property type="term" value="F:isomerase activity"/>
    <property type="evidence" value="ECO:0007669"/>
    <property type="project" value="UniProtKB-KW"/>
</dbReference>
<feature type="domain" description="Mannose-6-phosphate isomerase type II C-terminal" evidence="10">
    <location>
        <begin position="355"/>
        <end position="469"/>
    </location>
</feature>
<dbReference type="NCBIfam" id="TIGR01479">
    <property type="entry name" value="GMP_PMI"/>
    <property type="match status" value="1"/>
</dbReference>
<evidence type="ECO:0000256" key="1">
    <source>
        <dbReference type="ARBA" id="ARBA00006115"/>
    </source>
</evidence>
<dbReference type="EMBL" id="JACIDS010000006">
    <property type="protein sequence ID" value="MBB3933582.1"/>
    <property type="molecule type" value="Genomic_DNA"/>
</dbReference>
<evidence type="ECO:0000259" key="9">
    <source>
        <dbReference type="Pfam" id="PF00483"/>
    </source>
</evidence>
<evidence type="ECO:0000256" key="4">
    <source>
        <dbReference type="ARBA" id="ARBA00022695"/>
    </source>
</evidence>
<dbReference type="CDD" id="cd02509">
    <property type="entry name" value="GDP-M1P_Guanylyltransferase"/>
    <property type="match status" value="1"/>
</dbReference>
<evidence type="ECO:0000256" key="8">
    <source>
        <dbReference type="RuleBase" id="RU004190"/>
    </source>
</evidence>
<evidence type="ECO:0000313" key="13">
    <source>
        <dbReference type="Proteomes" id="UP000553963"/>
    </source>
</evidence>
<reference evidence="12 13" key="1">
    <citation type="submission" date="2020-08" db="EMBL/GenBank/DDBJ databases">
        <title>Genomic Encyclopedia of Type Strains, Phase IV (KMG-IV): sequencing the most valuable type-strain genomes for metagenomic binning, comparative biology and taxonomic classification.</title>
        <authorList>
            <person name="Goeker M."/>
        </authorList>
    </citation>
    <scope>NUCLEOTIDE SEQUENCE [LARGE SCALE GENOMIC DNA]</scope>
    <source>
        <strain evidence="12 13">DSM 25966</strain>
    </source>
</reference>
<dbReference type="GO" id="GO:0004475">
    <property type="term" value="F:mannose-1-phosphate guanylyltransferase (GTP) activity"/>
    <property type="evidence" value="ECO:0007669"/>
    <property type="project" value="UniProtKB-EC"/>
</dbReference>
<dbReference type="Pfam" id="PF22640">
    <property type="entry name" value="ManC_GMP_beta-helix"/>
    <property type="match status" value="1"/>
</dbReference>
<dbReference type="GO" id="GO:0005525">
    <property type="term" value="F:GTP binding"/>
    <property type="evidence" value="ECO:0007669"/>
    <property type="project" value="UniProtKB-KW"/>
</dbReference>
<evidence type="ECO:0000256" key="5">
    <source>
        <dbReference type="ARBA" id="ARBA00022741"/>
    </source>
</evidence>
<dbReference type="PANTHER" id="PTHR46390:SF1">
    <property type="entry name" value="MANNOSE-1-PHOSPHATE GUANYLYLTRANSFERASE"/>
    <property type="match status" value="1"/>
</dbReference>
<dbReference type="InterPro" id="IPR029044">
    <property type="entry name" value="Nucleotide-diphossugar_trans"/>
</dbReference>
<dbReference type="Pfam" id="PF01050">
    <property type="entry name" value="MannoseP_isomer"/>
    <property type="match status" value="1"/>
</dbReference>
<dbReference type="PANTHER" id="PTHR46390">
    <property type="entry name" value="MANNOSE-1-PHOSPHATE GUANYLYLTRANSFERASE"/>
    <property type="match status" value="1"/>
</dbReference>
<comment type="similarity">
    <text evidence="1 8">Belongs to the mannose-6-phosphate isomerase type 2 family.</text>
</comment>
<dbReference type="SUPFAM" id="SSF51182">
    <property type="entry name" value="RmlC-like cupins"/>
    <property type="match status" value="1"/>
</dbReference>
<dbReference type="Pfam" id="PF00483">
    <property type="entry name" value="NTP_transferase"/>
    <property type="match status" value="1"/>
</dbReference>
<dbReference type="InterPro" id="IPR049577">
    <property type="entry name" value="GMPP_N"/>
</dbReference>
<dbReference type="GO" id="GO:0000271">
    <property type="term" value="P:polysaccharide biosynthetic process"/>
    <property type="evidence" value="ECO:0007669"/>
    <property type="project" value="InterPro"/>
</dbReference>
<keyword evidence="12" id="KW-0413">Isomerase</keyword>
<evidence type="ECO:0000256" key="3">
    <source>
        <dbReference type="ARBA" id="ARBA00022679"/>
    </source>
</evidence>
<keyword evidence="3 12" id="KW-0808">Transferase</keyword>
<evidence type="ECO:0000313" key="12">
    <source>
        <dbReference type="EMBL" id="MBB3933582.1"/>
    </source>
</evidence>
<dbReference type="RefSeq" id="WP_183401220.1">
    <property type="nucleotide sequence ID" value="NZ_JACIDS010000006.1"/>
</dbReference>
<sequence>MSNPKIVPVILAGGSGTRLWPISRDSLPKQFLSLGGTRTFYQQTLLRVPAAGDSVTAPIVVTGEDFRFFARRQAAELGIDATIVLEPARRDSAAAIFTAARIAAERYGEDSLVLALAADHLVPDVELFRDALLAAAEVAAKGYIVTFGIKPTEPRTSYGYIRTGEALGVAGASRVDSFVEKPDAATAERYLAEGYLWNSGNFIFPASLMLAEAERFEPAILEGVDAAIGAAKTDLGFIRLDKSAFLTIPAKSIDYAVLERTKKAAVIEGRFAWSDIGSWDAVRELGPVAEDGNVTHGPVSLLDSRNAFVHSEGPLVTGIGLDDITIVASDDAILVMPSDRSQDVKNLVAGLKAEKRNEANEHIRIHRPWGTYETICRGDRFHVKKIVVEPGATLSLQKHHHRAEHWVVVKGTAEVTQGERTYIVNENESTYHPVGEIHRVANPGKIPLELIEVQTGSYLGEDDIVRYEDIYNRA</sequence>
<evidence type="ECO:0000259" key="10">
    <source>
        <dbReference type="Pfam" id="PF01050"/>
    </source>
</evidence>
<dbReference type="InterPro" id="IPR014710">
    <property type="entry name" value="RmlC-like_jellyroll"/>
</dbReference>
<feature type="domain" description="MannoseP isomerase/GMP-like beta-helix" evidence="11">
    <location>
        <begin position="301"/>
        <end position="350"/>
    </location>
</feature>
<dbReference type="Gene3D" id="3.90.550.10">
    <property type="entry name" value="Spore Coat Polysaccharide Biosynthesis Protein SpsA, Chain A"/>
    <property type="match status" value="1"/>
</dbReference>
<dbReference type="CDD" id="cd02213">
    <property type="entry name" value="cupin_PMI_typeII_C"/>
    <property type="match status" value="1"/>
</dbReference>
<comment type="catalytic activity">
    <reaction evidence="7">
        <text>alpha-D-mannose 1-phosphate + GTP + H(+) = GDP-alpha-D-mannose + diphosphate</text>
        <dbReference type="Rhea" id="RHEA:15229"/>
        <dbReference type="ChEBI" id="CHEBI:15378"/>
        <dbReference type="ChEBI" id="CHEBI:33019"/>
        <dbReference type="ChEBI" id="CHEBI:37565"/>
        <dbReference type="ChEBI" id="CHEBI:57527"/>
        <dbReference type="ChEBI" id="CHEBI:58409"/>
        <dbReference type="EC" id="2.7.7.13"/>
    </reaction>
</comment>
<feature type="domain" description="Nucleotidyl transferase" evidence="9">
    <location>
        <begin position="8"/>
        <end position="284"/>
    </location>
</feature>
<proteinExistence type="inferred from homology"/>
<dbReference type="AlphaFoldDB" id="A0A840AV76"/>
<dbReference type="FunFam" id="3.90.550.10:FF:000046">
    <property type="entry name" value="Mannose-1-phosphate guanylyltransferase (GDP)"/>
    <property type="match status" value="1"/>
</dbReference>
<dbReference type="Gene3D" id="2.60.120.10">
    <property type="entry name" value="Jelly Rolls"/>
    <property type="match status" value="1"/>
</dbReference>
<dbReference type="EC" id="2.7.7.13" evidence="2"/>
<dbReference type="InterPro" id="IPR006375">
    <property type="entry name" value="Man1P_GuaTrfase/Man6P_Isoase"/>
</dbReference>
<evidence type="ECO:0000259" key="11">
    <source>
        <dbReference type="Pfam" id="PF22640"/>
    </source>
</evidence>
<dbReference type="InterPro" id="IPR054566">
    <property type="entry name" value="ManC/GMP-like_b-helix"/>
</dbReference>
<evidence type="ECO:0000256" key="6">
    <source>
        <dbReference type="ARBA" id="ARBA00023134"/>
    </source>
</evidence>
<keyword evidence="6" id="KW-0342">GTP-binding</keyword>
<gene>
    <name evidence="12" type="ORF">GGR25_004655</name>
</gene>
<evidence type="ECO:0000256" key="7">
    <source>
        <dbReference type="ARBA" id="ARBA00047343"/>
    </source>
</evidence>
<dbReference type="InterPro" id="IPR001538">
    <property type="entry name" value="Man6P_isomerase-2_C"/>
</dbReference>
<keyword evidence="5" id="KW-0547">Nucleotide-binding</keyword>
<organism evidence="12 13">
    <name type="scientific">Kaistia hirudinis</name>
    <dbReference type="NCBI Taxonomy" id="1293440"/>
    <lineage>
        <taxon>Bacteria</taxon>
        <taxon>Pseudomonadati</taxon>
        <taxon>Pseudomonadota</taxon>
        <taxon>Alphaproteobacteria</taxon>
        <taxon>Hyphomicrobiales</taxon>
        <taxon>Kaistiaceae</taxon>
        <taxon>Kaistia</taxon>
    </lineage>
</organism>
<dbReference type="FunFam" id="2.60.120.10:FF:000032">
    <property type="entry name" value="Mannose-1-phosphate guanylyltransferase/mannose-6-phosphate isomerase"/>
    <property type="match status" value="1"/>
</dbReference>
<comment type="caution">
    <text evidence="12">The sequence shown here is derived from an EMBL/GenBank/DDBJ whole genome shotgun (WGS) entry which is preliminary data.</text>
</comment>
<dbReference type="InterPro" id="IPR051161">
    <property type="entry name" value="Mannose-6P_isomerase_type2"/>
</dbReference>
<evidence type="ECO:0000256" key="2">
    <source>
        <dbReference type="ARBA" id="ARBA00012387"/>
    </source>
</evidence>